<organism evidence="1">
    <name type="scientific">uncultured Caudovirales phage</name>
    <dbReference type="NCBI Taxonomy" id="2100421"/>
    <lineage>
        <taxon>Viruses</taxon>
        <taxon>Duplodnaviria</taxon>
        <taxon>Heunggongvirae</taxon>
        <taxon>Uroviricota</taxon>
        <taxon>Caudoviricetes</taxon>
        <taxon>Peduoviridae</taxon>
        <taxon>Maltschvirus</taxon>
        <taxon>Maltschvirus maltsch</taxon>
    </lineage>
</organism>
<name>A0A6J5NY51_9CAUD</name>
<protein>
    <submittedName>
        <fullName evidence="1">Uncharacterized protein</fullName>
    </submittedName>
</protein>
<dbReference type="EMBL" id="LR796738">
    <property type="protein sequence ID" value="CAB4162626.1"/>
    <property type="molecule type" value="Genomic_DNA"/>
</dbReference>
<proteinExistence type="predicted"/>
<gene>
    <name evidence="1" type="ORF">UFOVP783_79</name>
</gene>
<evidence type="ECO:0000313" key="1">
    <source>
        <dbReference type="EMBL" id="CAB4162626.1"/>
    </source>
</evidence>
<sequence length="142" mass="15996">MNHPALPAPAQKQVIRISPDGSIHGLHVEGGFDYKALGRVDSVRVSEIKWDATRQRWFIQFLRGPLAGRKLTKAKLKEYGVVSARADQCSYAVAYYPDYRQAVADEVEVVNAAALRGEAWVECPRPGWLARAWQAVRRYAMQ</sequence>
<accession>A0A6J5NY51</accession>
<reference evidence="1" key="1">
    <citation type="submission" date="2020-04" db="EMBL/GenBank/DDBJ databases">
        <authorList>
            <person name="Chiriac C."/>
            <person name="Salcher M."/>
            <person name="Ghai R."/>
            <person name="Kavagutti S V."/>
        </authorList>
    </citation>
    <scope>NUCLEOTIDE SEQUENCE</scope>
</reference>